<comment type="similarity">
    <text evidence="2">Belongs to the PET191 family.</text>
</comment>
<dbReference type="GO" id="GO:0048538">
    <property type="term" value="P:thymus development"/>
    <property type="evidence" value="ECO:0007669"/>
    <property type="project" value="Ensembl"/>
</dbReference>
<dbReference type="GO" id="GO:0048536">
    <property type="term" value="P:spleen development"/>
    <property type="evidence" value="ECO:0007669"/>
    <property type="project" value="Ensembl"/>
</dbReference>
<feature type="compositionally biased region" description="Basic and acidic residues" evidence="5">
    <location>
        <begin position="131"/>
        <end position="141"/>
    </location>
</feature>
<evidence type="ECO:0000256" key="4">
    <source>
        <dbReference type="ARBA" id="ARBA00023157"/>
    </source>
</evidence>
<keyword evidence="7" id="KW-1185">Reference proteome</keyword>
<proteinExistence type="inferred from homology"/>
<keyword evidence="4" id="KW-1015">Disulfide bond</keyword>
<dbReference type="Ensembl" id="ENSBTAT00000019802.6">
    <property type="protein sequence ID" value="ENSBTAP00000019802.5"/>
    <property type="gene ID" value="ENSBTAG00000014873.6"/>
</dbReference>
<evidence type="ECO:0000256" key="3">
    <source>
        <dbReference type="ARBA" id="ARBA00021904"/>
    </source>
</evidence>
<feature type="compositionally biased region" description="Basic and acidic residues" evidence="5">
    <location>
        <begin position="1"/>
        <end position="15"/>
    </location>
</feature>
<feature type="region of interest" description="Disordered" evidence="5">
    <location>
        <begin position="105"/>
        <end position="141"/>
    </location>
</feature>
<comment type="function">
    <text evidence="1">Involved in an early step of the mitochondrial complex IV assembly process.</text>
</comment>
<feature type="compositionally biased region" description="Basic and acidic residues" evidence="5">
    <location>
        <begin position="108"/>
        <end position="122"/>
    </location>
</feature>
<dbReference type="InterPro" id="IPR018793">
    <property type="entry name" value="Cyt_c_oxidase_assmbl_Pet191"/>
</dbReference>
<organism evidence="6 7">
    <name type="scientific">Bos taurus</name>
    <name type="common">Bovine</name>
    <dbReference type="NCBI Taxonomy" id="9913"/>
    <lineage>
        <taxon>Eukaryota</taxon>
        <taxon>Metazoa</taxon>
        <taxon>Chordata</taxon>
        <taxon>Craniata</taxon>
        <taxon>Vertebrata</taxon>
        <taxon>Euteleostomi</taxon>
        <taxon>Mammalia</taxon>
        <taxon>Eutheria</taxon>
        <taxon>Laurasiatheria</taxon>
        <taxon>Artiodactyla</taxon>
        <taxon>Ruminantia</taxon>
        <taxon>Pecora</taxon>
        <taxon>Bovidae</taxon>
        <taxon>Bovinae</taxon>
        <taxon>Bos</taxon>
    </lineage>
</organism>
<sequence>MWGRKLPEEKADQRARVARRRGRRQASPGAPRRRPPASHTPATTAEQPTQQPLGQLPSPLRQPRRGRVASRDPQTPRAIPFALRLSPRAHRKWLLPLFFRFRPPQRHWRPEESGPSRKERVEAAASWRRSHAPEGKSPRQCLKEGNCKALKYSFFECKRSMLDARSRFRGRKGY</sequence>
<feature type="region of interest" description="Disordered" evidence="5">
    <location>
        <begin position="1"/>
        <end position="83"/>
    </location>
</feature>
<reference evidence="6" key="1">
    <citation type="submission" date="2018-03" db="EMBL/GenBank/DDBJ databases">
        <title>ARS-UCD1.2.</title>
        <authorList>
            <person name="Rosen B.D."/>
            <person name="Bickhart D.M."/>
            <person name="Koren S."/>
            <person name="Schnabel R.D."/>
            <person name="Hall R."/>
            <person name="Zimin A."/>
            <person name="Dreischer C."/>
            <person name="Schultheiss S."/>
            <person name="Schroeder S.G."/>
            <person name="Elsik C.G."/>
            <person name="Couldrey C."/>
            <person name="Liu G.E."/>
            <person name="Van Tassell C.P."/>
            <person name="Phillippy A.M."/>
            <person name="Smith T.P.L."/>
            <person name="Medrano J.F."/>
        </authorList>
    </citation>
    <scope>NUCLEOTIDE SEQUENCE [LARGE SCALE GENOMIC DNA]</scope>
    <source>
        <strain evidence="6">Hereford</strain>
    </source>
</reference>
<dbReference type="Proteomes" id="UP000009136">
    <property type="component" value="Chromosome 11"/>
</dbReference>
<dbReference type="AlphaFoldDB" id="A0AAF6Z111"/>
<evidence type="ECO:0000313" key="7">
    <source>
        <dbReference type="Proteomes" id="UP000009136"/>
    </source>
</evidence>
<accession>A0AAF6Z111</accession>
<dbReference type="PANTHER" id="PTHR28627:SF1">
    <property type="entry name" value="CYTOCHROME C OXIDASE ASSEMBLY FACTOR 5"/>
    <property type="match status" value="1"/>
</dbReference>
<dbReference type="GO" id="GO:0035264">
    <property type="term" value="P:multicellular organism growth"/>
    <property type="evidence" value="ECO:0007669"/>
    <property type="project" value="Ensembl"/>
</dbReference>
<name>A0AAF6Z111_BOVIN</name>
<feature type="compositionally biased region" description="Low complexity" evidence="5">
    <location>
        <begin position="40"/>
        <end position="52"/>
    </location>
</feature>
<evidence type="ECO:0000256" key="1">
    <source>
        <dbReference type="ARBA" id="ARBA00003186"/>
    </source>
</evidence>
<dbReference type="PANTHER" id="PTHR28627">
    <property type="entry name" value="CYTOCHROME C OXIDASE ASSEMBLY FACTOR 5"/>
    <property type="match status" value="1"/>
</dbReference>
<dbReference type="GeneTree" id="ENSGT00390000005548"/>
<evidence type="ECO:0000256" key="2">
    <source>
        <dbReference type="ARBA" id="ARBA00007785"/>
    </source>
</evidence>
<dbReference type="Pfam" id="PF10203">
    <property type="entry name" value="Pet191_N"/>
    <property type="match status" value="1"/>
</dbReference>
<evidence type="ECO:0000313" key="6">
    <source>
        <dbReference type="Ensembl" id="ENSBTAP00000019802.5"/>
    </source>
</evidence>
<protein>
    <recommendedName>
        <fullName evidence="3">Cytochrome c oxidase assembly factor 5</fullName>
    </recommendedName>
</protein>
<reference evidence="6" key="2">
    <citation type="submission" date="2025-03" db="UniProtKB">
        <authorList>
            <consortium name="Ensembl"/>
        </authorList>
    </citation>
    <scope>IDENTIFICATION</scope>
    <source>
        <strain evidence="6">Hereford</strain>
    </source>
</reference>
<dbReference type="GO" id="GO:0002521">
    <property type="term" value="P:leukocyte differentiation"/>
    <property type="evidence" value="ECO:0007669"/>
    <property type="project" value="Ensembl"/>
</dbReference>
<evidence type="ECO:0000256" key="5">
    <source>
        <dbReference type="SAM" id="MobiDB-lite"/>
    </source>
</evidence>